<name>A0A8D9MF21_BRACM</name>
<dbReference type="Gramene" id="A10p06320.2_BraZ1">
    <property type="protein sequence ID" value="A10p06320.2_BraZ1.CDS"/>
    <property type="gene ID" value="A10g06320.2_BraZ1"/>
</dbReference>
<accession>A0A8D9MF21</accession>
<evidence type="ECO:0000313" key="1">
    <source>
        <dbReference type="EMBL" id="CAG7909386.1"/>
    </source>
</evidence>
<organism evidence="1 2">
    <name type="scientific">Brassica campestris</name>
    <name type="common">Field mustard</name>
    <dbReference type="NCBI Taxonomy" id="3711"/>
    <lineage>
        <taxon>Eukaryota</taxon>
        <taxon>Viridiplantae</taxon>
        <taxon>Streptophyta</taxon>
        <taxon>Embryophyta</taxon>
        <taxon>Tracheophyta</taxon>
        <taxon>Spermatophyta</taxon>
        <taxon>Magnoliopsida</taxon>
        <taxon>eudicotyledons</taxon>
        <taxon>Gunneridae</taxon>
        <taxon>Pentapetalae</taxon>
        <taxon>rosids</taxon>
        <taxon>malvids</taxon>
        <taxon>Brassicales</taxon>
        <taxon>Brassicaceae</taxon>
        <taxon>Brassiceae</taxon>
        <taxon>Brassica</taxon>
    </lineage>
</organism>
<protein>
    <submittedName>
        <fullName evidence="1">Uncharacterized protein</fullName>
    </submittedName>
</protein>
<dbReference type="EMBL" id="LS974626">
    <property type="protein sequence ID" value="CAG7909386.1"/>
    <property type="molecule type" value="Genomic_DNA"/>
</dbReference>
<evidence type="ECO:0000313" key="2">
    <source>
        <dbReference type="Proteomes" id="UP000694005"/>
    </source>
</evidence>
<proteinExistence type="predicted"/>
<reference evidence="1 2" key="1">
    <citation type="submission" date="2021-07" db="EMBL/GenBank/DDBJ databases">
        <authorList>
            <consortium name="Genoscope - CEA"/>
            <person name="William W."/>
        </authorList>
    </citation>
    <scope>NUCLEOTIDE SEQUENCE [LARGE SCALE GENOMIC DNA]</scope>
</reference>
<dbReference type="AlphaFoldDB" id="A0A8D9MF21"/>
<sequence length="235" mass="27483">MGHLALRSWTTASPPAAYTRSFERPRRELKAHWAVETEEELKEDRLEQMAGRNWRPDRTSNAAEEEGNRIRNSDRSWWRRRRRAWGVIMVTLRGRIVISRLRLRTLRWRDRSLLDGELQSYLPLRPPRGTEKLERADRFGNHRSLRVNQSNQRKPNRSDEWFRRIGMENLDVEDRFVDGSGERESDPLVPHRFGGIIGACGDAVIRVEVENNVWFQVSVAPVDVLQVLGGDDGYD</sequence>
<dbReference type="Proteomes" id="UP000694005">
    <property type="component" value="Chromosome A10"/>
</dbReference>
<gene>
    <name evidence="1" type="ORF">BRAPAZ1V2_A10P06320.2</name>
</gene>